<dbReference type="InterPro" id="IPR001466">
    <property type="entry name" value="Beta-lactam-related"/>
</dbReference>
<dbReference type="OrthoDB" id="5946976at2759"/>
<comment type="caution">
    <text evidence="5">The sequence shown here is derived from an EMBL/GenBank/DDBJ whole genome shotgun (WGS) entry which is preliminary data.</text>
</comment>
<dbReference type="PANTHER" id="PTHR46825">
    <property type="entry name" value="D-ALANYL-D-ALANINE-CARBOXYPEPTIDASE/ENDOPEPTIDASE AMPH"/>
    <property type="match status" value="1"/>
</dbReference>
<evidence type="ECO:0000259" key="3">
    <source>
        <dbReference type="Pfam" id="PF00144"/>
    </source>
</evidence>
<evidence type="ECO:0000256" key="1">
    <source>
        <dbReference type="ARBA" id="ARBA00038215"/>
    </source>
</evidence>
<dbReference type="Proteomes" id="UP000777438">
    <property type="component" value="Unassembled WGS sequence"/>
</dbReference>
<feature type="domain" description="Beta-lactamase-related" evidence="3">
    <location>
        <begin position="11"/>
        <end position="349"/>
    </location>
</feature>
<evidence type="ECO:0000313" key="5">
    <source>
        <dbReference type="EMBL" id="KAH6894693.1"/>
    </source>
</evidence>
<feature type="compositionally biased region" description="Basic residues" evidence="2">
    <location>
        <begin position="388"/>
        <end position="398"/>
    </location>
</feature>
<keyword evidence="6" id="KW-1185">Reference proteome</keyword>
<dbReference type="InterPro" id="IPR021860">
    <property type="entry name" value="Peptidase_S12_Pab87-rel_C"/>
</dbReference>
<dbReference type="Gene3D" id="3.40.710.10">
    <property type="entry name" value="DD-peptidase/beta-lactamase superfamily"/>
    <property type="match status" value="1"/>
</dbReference>
<feature type="region of interest" description="Disordered" evidence="2">
    <location>
        <begin position="366"/>
        <end position="429"/>
    </location>
</feature>
<feature type="domain" description="Peptidase S12 Pab87-related C-terminal" evidence="4">
    <location>
        <begin position="436"/>
        <end position="534"/>
    </location>
</feature>
<proteinExistence type="inferred from homology"/>
<evidence type="ECO:0000259" key="4">
    <source>
        <dbReference type="Pfam" id="PF11954"/>
    </source>
</evidence>
<dbReference type="Pfam" id="PF11954">
    <property type="entry name" value="DUF3471"/>
    <property type="match status" value="1"/>
</dbReference>
<evidence type="ECO:0000313" key="6">
    <source>
        <dbReference type="Proteomes" id="UP000777438"/>
    </source>
</evidence>
<gene>
    <name evidence="5" type="ORF">B0T10DRAFT_258646</name>
</gene>
<dbReference type="AlphaFoldDB" id="A0A9P9ATU9"/>
<evidence type="ECO:0000256" key="2">
    <source>
        <dbReference type="SAM" id="MobiDB-lite"/>
    </source>
</evidence>
<protein>
    <submittedName>
        <fullName evidence="5">Beta-lactamase/transpeptidase-like protein</fullName>
    </submittedName>
</protein>
<name>A0A9P9ATU9_9HYPO</name>
<accession>A0A9P9ATU9</accession>
<organism evidence="5 6">
    <name type="scientific">Thelonectria olida</name>
    <dbReference type="NCBI Taxonomy" id="1576542"/>
    <lineage>
        <taxon>Eukaryota</taxon>
        <taxon>Fungi</taxon>
        <taxon>Dikarya</taxon>
        <taxon>Ascomycota</taxon>
        <taxon>Pezizomycotina</taxon>
        <taxon>Sordariomycetes</taxon>
        <taxon>Hypocreomycetidae</taxon>
        <taxon>Hypocreales</taxon>
        <taxon>Nectriaceae</taxon>
        <taxon>Thelonectria</taxon>
    </lineage>
</organism>
<dbReference type="InterPro" id="IPR012338">
    <property type="entry name" value="Beta-lactam/transpept-like"/>
</dbReference>
<comment type="similarity">
    <text evidence="1">Belongs to the peptidase S12 family.</text>
</comment>
<dbReference type="InterPro" id="IPR050491">
    <property type="entry name" value="AmpC-like"/>
</dbReference>
<dbReference type="SUPFAM" id="SSF56601">
    <property type="entry name" value="beta-lactamase/transpeptidase-like"/>
    <property type="match status" value="1"/>
</dbReference>
<reference evidence="5 6" key="1">
    <citation type="journal article" date="2021" name="Nat. Commun.">
        <title>Genetic determinants of endophytism in the Arabidopsis root mycobiome.</title>
        <authorList>
            <person name="Mesny F."/>
            <person name="Miyauchi S."/>
            <person name="Thiergart T."/>
            <person name="Pickel B."/>
            <person name="Atanasova L."/>
            <person name="Karlsson M."/>
            <person name="Huettel B."/>
            <person name="Barry K.W."/>
            <person name="Haridas S."/>
            <person name="Chen C."/>
            <person name="Bauer D."/>
            <person name="Andreopoulos W."/>
            <person name="Pangilinan J."/>
            <person name="LaButti K."/>
            <person name="Riley R."/>
            <person name="Lipzen A."/>
            <person name="Clum A."/>
            <person name="Drula E."/>
            <person name="Henrissat B."/>
            <person name="Kohler A."/>
            <person name="Grigoriev I.V."/>
            <person name="Martin F.M."/>
            <person name="Hacquard S."/>
        </authorList>
    </citation>
    <scope>NUCLEOTIDE SEQUENCE [LARGE SCALE GENOMIC DNA]</scope>
    <source>
        <strain evidence="5 6">MPI-CAGE-CH-0241</strain>
    </source>
</reference>
<dbReference type="Pfam" id="PF00144">
    <property type="entry name" value="Beta-lactamase"/>
    <property type="match status" value="1"/>
</dbReference>
<dbReference type="EMBL" id="JAGPYM010000005">
    <property type="protein sequence ID" value="KAH6894693.1"/>
    <property type="molecule type" value="Genomic_DNA"/>
</dbReference>
<dbReference type="PANTHER" id="PTHR46825:SF9">
    <property type="entry name" value="BETA-LACTAMASE-RELATED DOMAIN-CONTAINING PROTEIN"/>
    <property type="match status" value="1"/>
</dbReference>
<sequence length="538" mass="59223">MDLFSSPDFSAHVNDLIRRHHVPGISIAVAQNDQVASAGYGSASLDSESETPCTADTLFDVGSSAKSLTAAAIALLVDDDQKYPHIHYDAVMSKLLPDDFVMSDAAYTDNVTLDDMLGHRTGMPGHNDSYLGVRAAEPDNARSITRNLRNLPVTAPLRSRYLYCNMMYTVATHLIEVETQQTFADFLQDRLLEQLDMTSTSLQPSRVREKGLGDRLATGYFWDKAASSYRGIPSQDCPEGQGAGSVISSANDFIKWVKGLMNREGPINENVYQGLLRLRSFKNPNARKLKPFTSPAFYAAGLEIYYYRGHAVVWHNGSVAGFGSRFFFLPDFSFGAVILGNSEGVGPVGAMLAQELIDEVLQVPATERSHQNQGPRVREGTQENLAVRPKKNKNKKQGQPKPKVMSDKAEKGAAASAAREGMENAKPKGVVGLKDKEPQEIALDAYTGVFWHAGYRGMMVEVNDGRLFIDASDRSLGFTLTFAHQSGQTKYTAHLRDLLEDGDDPVAAEFVIEDGKVVRMGLKLENVIDELIWFDRVE</sequence>